<feature type="domain" description="Reverse transcriptase" evidence="2">
    <location>
        <begin position="47"/>
        <end position="277"/>
    </location>
</feature>
<feature type="compositionally biased region" description="Acidic residues" evidence="1">
    <location>
        <begin position="280"/>
        <end position="296"/>
    </location>
</feature>
<evidence type="ECO:0000313" key="3">
    <source>
        <dbReference type="EMBL" id="GAA1987152.1"/>
    </source>
</evidence>
<dbReference type="Pfam" id="PF00078">
    <property type="entry name" value="RVT_1"/>
    <property type="match status" value="1"/>
</dbReference>
<comment type="caution">
    <text evidence="3">The sequence shown here is derived from an EMBL/GenBank/DDBJ whole genome shotgun (WGS) entry which is preliminary data.</text>
</comment>
<sequence length="537" mass="60146">MSLPEALLQRLDFETAVKVELATTNRLMPRRWDRLALVAHASEIAKWLKAQYRRDKMEPPASILFVDKNRKGTRPISELSIRDRVLYRSLVTLIAQSLPDELVRRPPIESFRHAPLDVPNVRYISKTDVAAYYEFIDHELLHDELLAQTGEALAIDALMDLLERMMGRRVGLPQVHKASDILGDTYIDPAKRRLRRAGYEVYTFSDDFRIASGSLAGARSALEACAAEVRLLGLVLNESKTYTYAVDNYQASLTAFADAEAKLFDEETALRDLRLLVESDYSDDDDDEDGEDEDAEPGFALSDTEIEDITDSDAIVEMNGTEERQAEVDRAQLRAARRAWEIWMDEDESEETQSSRTAAVTEALLSRSLPILGAGGDRHPLEYLSLVLRYEPALTPQTAKYIVGLAGNGKSARRLVRTRLDALCREDNFSTWQKMWLADAAGNVVRGDSDHAHYEWLVECVRVGAPALAATAAAALGKLGLSETDVVVGALDRVGPSWRPLMLWGLALMDEDQAEANREDRVDQLLIEATRTWRQPG</sequence>
<dbReference type="PROSITE" id="PS50878">
    <property type="entry name" value="RT_POL"/>
    <property type="match status" value="1"/>
</dbReference>
<gene>
    <name evidence="3" type="ORF">GCM10009817_30820</name>
</gene>
<evidence type="ECO:0000256" key="1">
    <source>
        <dbReference type="SAM" id="MobiDB-lite"/>
    </source>
</evidence>
<evidence type="ECO:0000313" key="4">
    <source>
        <dbReference type="Proteomes" id="UP001500013"/>
    </source>
</evidence>
<dbReference type="Proteomes" id="UP001500013">
    <property type="component" value="Unassembled WGS sequence"/>
</dbReference>
<organism evidence="3 4">
    <name type="scientific">Terrabacter lapilli</name>
    <dbReference type="NCBI Taxonomy" id="436231"/>
    <lineage>
        <taxon>Bacteria</taxon>
        <taxon>Bacillati</taxon>
        <taxon>Actinomycetota</taxon>
        <taxon>Actinomycetes</taxon>
        <taxon>Micrococcales</taxon>
        <taxon>Intrasporangiaceae</taxon>
        <taxon>Terrabacter</taxon>
    </lineage>
</organism>
<name>A0ABN2SIE0_9MICO</name>
<keyword evidence="4" id="KW-1185">Reference proteome</keyword>
<dbReference type="EMBL" id="BAAAPU010000009">
    <property type="protein sequence ID" value="GAA1987152.1"/>
    <property type="molecule type" value="Genomic_DNA"/>
</dbReference>
<reference evidence="3 4" key="1">
    <citation type="journal article" date="2019" name="Int. J. Syst. Evol. Microbiol.">
        <title>The Global Catalogue of Microorganisms (GCM) 10K type strain sequencing project: providing services to taxonomists for standard genome sequencing and annotation.</title>
        <authorList>
            <consortium name="The Broad Institute Genomics Platform"/>
            <consortium name="The Broad Institute Genome Sequencing Center for Infectious Disease"/>
            <person name="Wu L."/>
            <person name="Ma J."/>
        </authorList>
    </citation>
    <scope>NUCLEOTIDE SEQUENCE [LARGE SCALE GENOMIC DNA]</scope>
    <source>
        <strain evidence="3 4">JCM 15628</strain>
    </source>
</reference>
<dbReference type="InterPro" id="IPR000477">
    <property type="entry name" value="RT_dom"/>
</dbReference>
<accession>A0ABN2SIE0</accession>
<proteinExistence type="predicted"/>
<feature type="region of interest" description="Disordered" evidence="1">
    <location>
        <begin position="280"/>
        <end position="299"/>
    </location>
</feature>
<protein>
    <recommendedName>
        <fullName evidence="2">Reverse transcriptase domain-containing protein</fullName>
    </recommendedName>
</protein>
<dbReference type="RefSeq" id="WP_344064413.1">
    <property type="nucleotide sequence ID" value="NZ_BAAAPU010000009.1"/>
</dbReference>
<evidence type="ECO:0000259" key="2">
    <source>
        <dbReference type="PROSITE" id="PS50878"/>
    </source>
</evidence>